<keyword evidence="1" id="KW-1015">Disulfide bond</keyword>
<dbReference type="PRINTS" id="PR00347">
    <property type="entry name" value="THAUMATIN"/>
</dbReference>
<dbReference type="PROSITE" id="PS51367">
    <property type="entry name" value="THAUMATIN_2"/>
    <property type="match status" value="1"/>
</dbReference>
<sequence length="358" mass="37406">MASSNNTVPLVVTNNCPDTIWPGINTQSGSGPGTGGFELGAGLAKAMEVSHDWVGRVWGRTNCTFNSNGTGPANATASASCLTGDCSGKLDCDSSGTPPATLAEFTLSGGVNGDQNFYDISLVDGYNLPVGLVYLPGSNTTFIPPNLVNQACIGTAGYLADPARLGTTYTNSSFPLPLEPRRTNADLRRWCPWDLQAYPPPKKGGGVFPYPDDGIARPTFDPCLSACAKTGSDKDCCTGKHSTAGKCHAGLYARKAKRVCPDAYSYAFDDQTSTFIIPRGGGWRVVFCPEGRSTDILATFGTQLSELAASGALDAQALADVRNTTYIETHGASGAARSKVSLRRVVAAAVVVALAVIW</sequence>
<comment type="caution">
    <text evidence="2">The sequence shown here is derived from an EMBL/GenBank/DDBJ whole genome shotgun (WGS) entry which is preliminary data.</text>
</comment>
<feature type="disulfide bond" evidence="1">
    <location>
        <begin position="191"/>
        <end position="223"/>
    </location>
</feature>
<evidence type="ECO:0000313" key="3">
    <source>
        <dbReference type="Proteomes" id="UP001174694"/>
    </source>
</evidence>
<dbReference type="EMBL" id="JANBVO010000003">
    <property type="protein sequence ID" value="KAJ9155470.1"/>
    <property type="molecule type" value="Genomic_DNA"/>
</dbReference>
<dbReference type="InterPro" id="IPR001938">
    <property type="entry name" value="Thaumatin"/>
</dbReference>
<feature type="disulfide bond" evidence="1">
    <location>
        <begin position="16"/>
        <end position="288"/>
    </location>
</feature>
<feature type="disulfide bond" evidence="1">
    <location>
        <begin position="237"/>
        <end position="247"/>
    </location>
</feature>
<dbReference type="SMART" id="SM00205">
    <property type="entry name" value="THN"/>
    <property type="match status" value="1"/>
</dbReference>
<organism evidence="2 3">
    <name type="scientific">Pleurostoma richardsiae</name>
    <dbReference type="NCBI Taxonomy" id="41990"/>
    <lineage>
        <taxon>Eukaryota</taxon>
        <taxon>Fungi</taxon>
        <taxon>Dikarya</taxon>
        <taxon>Ascomycota</taxon>
        <taxon>Pezizomycotina</taxon>
        <taxon>Sordariomycetes</taxon>
        <taxon>Sordariomycetidae</taxon>
        <taxon>Calosphaeriales</taxon>
        <taxon>Pleurostomataceae</taxon>
        <taxon>Pleurostoma</taxon>
    </lineage>
</organism>
<protein>
    <submittedName>
        <fullName evidence="2">Osmotin, thaumatin-like protein</fullName>
    </submittedName>
</protein>
<dbReference type="Proteomes" id="UP001174694">
    <property type="component" value="Unassembled WGS sequence"/>
</dbReference>
<dbReference type="Gene3D" id="2.60.110.10">
    <property type="entry name" value="Thaumatin"/>
    <property type="match status" value="1"/>
</dbReference>
<dbReference type="Pfam" id="PF00314">
    <property type="entry name" value="Thaumatin"/>
    <property type="match status" value="1"/>
</dbReference>
<dbReference type="PIRSF" id="PIRSF002703">
    <property type="entry name" value="Thaumatin"/>
    <property type="match status" value="1"/>
</dbReference>
<feature type="disulfide bond" evidence="1">
    <location>
        <begin position="86"/>
        <end position="92"/>
    </location>
</feature>
<keyword evidence="3" id="KW-1185">Reference proteome</keyword>
<accession>A0AA38VYV0</accession>
<feature type="disulfide bond" evidence="1">
    <location>
        <begin position="63"/>
        <end position="81"/>
    </location>
</feature>
<proteinExistence type="predicted"/>
<dbReference type="SUPFAM" id="SSF49870">
    <property type="entry name" value="Osmotin, thaumatin-like protein"/>
    <property type="match status" value="1"/>
</dbReference>
<reference evidence="2" key="1">
    <citation type="submission" date="2022-07" db="EMBL/GenBank/DDBJ databases">
        <title>Fungi with potential for degradation of polypropylene.</title>
        <authorList>
            <person name="Gostincar C."/>
        </authorList>
    </citation>
    <scope>NUCLEOTIDE SEQUENCE</scope>
    <source>
        <strain evidence="2">EXF-13308</strain>
    </source>
</reference>
<dbReference type="PANTHER" id="PTHR31048">
    <property type="entry name" value="OS03G0233200 PROTEIN"/>
    <property type="match status" value="1"/>
</dbReference>
<dbReference type="AlphaFoldDB" id="A0AA38VYV0"/>
<feature type="disulfide bond" evidence="1">
    <location>
        <begin position="227"/>
        <end position="236"/>
    </location>
</feature>
<dbReference type="InterPro" id="IPR037176">
    <property type="entry name" value="Osmotin/thaumatin-like_sf"/>
</dbReference>
<name>A0AA38VYV0_9PEZI</name>
<gene>
    <name evidence="2" type="ORF">NKR23_g1940</name>
</gene>
<evidence type="ECO:0000256" key="1">
    <source>
        <dbReference type="PIRSR" id="PIRSR002703-1"/>
    </source>
</evidence>
<evidence type="ECO:0000313" key="2">
    <source>
        <dbReference type="EMBL" id="KAJ9155470.1"/>
    </source>
</evidence>